<organism evidence="1 2">
    <name type="scientific">Pseudomonas knackmussii</name>
    <dbReference type="NCBI Taxonomy" id="65741"/>
    <lineage>
        <taxon>Bacteria</taxon>
        <taxon>Pseudomonadati</taxon>
        <taxon>Pseudomonadota</taxon>
        <taxon>Gammaproteobacteria</taxon>
        <taxon>Pseudomonadales</taxon>
        <taxon>Pseudomonadaceae</taxon>
        <taxon>Pseudomonas</taxon>
    </lineage>
</organism>
<reference evidence="1 2" key="1">
    <citation type="submission" date="2022-04" db="EMBL/GenBank/DDBJ databases">
        <title>Pseudomonas knackmussii B09-2.</title>
        <authorList>
            <person name="Deng Y."/>
        </authorList>
    </citation>
    <scope>NUCLEOTIDE SEQUENCE [LARGE SCALE GENOMIC DNA]</scope>
    <source>
        <strain evidence="1 2">B09-2</strain>
    </source>
</reference>
<sequence length="175" mass="19867">MGFKINVSDIESTSIIEATKIIEKHYKVPLSELKLFDLLVTEDKSSAMRHGVYMFFNDIGECIYVGMCSSSHFAHRIGGHFGMSPKYGMNTFLNRTVKMLGLTNNYSSYVEALPKISEYRLLIIGADGRGKEFIKKLEKLFHIIYRPKLNFPNGFPKTYKPIGMSESFLSSVSTQ</sequence>
<dbReference type="Proteomes" id="UP000831189">
    <property type="component" value="Chromosome"/>
</dbReference>
<accession>A0ABY4KN14</accession>
<protein>
    <recommendedName>
        <fullName evidence="3">GIY-YIG domain-containing protein</fullName>
    </recommendedName>
</protein>
<dbReference type="InterPro" id="IPR035901">
    <property type="entry name" value="GIY-YIG_endonuc_sf"/>
</dbReference>
<evidence type="ECO:0008006" key="3">
    <source>
        <dbReference type="Google" id="ProtNLM"/>
    </source>
</evidence>
<name>A0ABY4KN14_9PSED</name>
<dbReference type="EMBL" id="CP096208">
    <property type="protein sequence ID" value="UPQ82069.1"/>
    <property type="molecule type" value="Genomic_DNA"/>
</dbReference>
<evidence type="ECO:0000313" key="2">
    <source>
        <dbReference type="Proteomes" id="UP000831189"/>
    </source>
</evidence>
<gene>
    <name evidence="1" type="ORF">M0M42_16935</name>
</gene>
<dbReference type="SUPFAM" id="SSF82771">
    <property type="entry name" value="GIY-YIG endonuclease"/>
    <property type="match status" value="1"/>
</dbReference>
<proteinExistence type="predicted"/>
<evidence type="ECO:0000313" key="1">
    <source>
        <dbReference type="EMBL" id="UPQ82069.1"/>
    </source>
</evidence>
<keyword evidence="2" id="KW-1185">Reference proteome</keyword>